<dbReference type="Proteomes" id="UP000054279">
    <property type="component" value="Unassembled WGS sequence"/>
</dbReference>
<evidence type="ECO:0000313" key="2">
    <source>
        <dbReference type="Proteomes" id="UP000054279"/>
    </source>
</evidence>
<protein>
    <recommendedName>
        <fullName evidence="3">F-box domain-containing protein</fullName>
    </recommendedName>
</protein>
<evidence type="ECO:0008006" key="3">
    <source>
        <dbReference type="Google" id="ProtNLM"/>
    </source>
</evidence>
<keyword evidence="2" id="KW-1185">Reference proteome</keyword>
<evidence type="ECO:0000313" key="1">
    <source>
        <dbReference type="EMBL" id="KIJ26118.1"/>
    </source>
</evidence>
<reference evidence="1 2" key="1">
    <citation type="submission" date="2014-06" db="EMBL/GenBank/DDBJ databases">
        <title>Evolutionary Origins and Diversification of the Mycorrhizal Mutualists.</title>
        <authorList>
            <consortium name="DOE Joint Genome Institute"/>
            <consortium name="Mycorrhizal Genomics Consortium"/>
            <person name="Kohler A."/>
            <person name="Kuo A."/>
            <person name="Nagy L.G."/>
            <person name="Floudas D."/>
            <person name="Copeland A."/>
            <person name="Barry K.W."/>
            <person name="Cichocki N."/>
            <person name="Veneault-Fourrey C."/>
            <person name="LaButti K."/>
            <person name="Lindquist E.A."/>
            <person name="Lipzen A."/>
            <person name="Lundell T."/>
            <person name="Morin E."/>
            <person name="Murat C."/>
            <person name="Riley R."/>
            <person name="Ohm R."/>
            <person name="Sun H."/>
            <person name="Tunlid A."/>
            <person name="Henrissat B."/>
            <person name="Grigoriev I.V."/>
            <person name="Hibbett D.S."/>
            <person name="Martin F."/>
        </authorList>
    </citation>
    <scope>NUCLEOTIDE SEQUENCE [LARGE SCALE GENOMIC DNA]</scope>
    <source>
        <strain evidence="1 2">SS14</strain>
    </source>
</reference>
<proteinExistence type="predicted"/>
<gene>
    <name evidence="1" type="ORF">M422DRAFT_272860</name>
</gene>
<dbReference type="HOGENOM" id="CLU_1960974_0_0_1"/>
<accession>A0A0C9TAI9</accession>
<dbReference type="EMBL" id="KN837383">
    <property type="protein sequence ID" value="KIJ26118.1"/>
    <property type="molecule type" value="Genomic_DNA"/>
</dbReference>
<sequence>MDNEPPHFHDSFAALKLSHVSSNWRSIARSDSTLCREIYPTPNTMLAGFCAELAVVDLTVSLELISEGGQVRGTDSVIEAACRFIRQNAKRISKLFVIGDHPLMETFLTTPFPELRKTILEFDANVTV</sequence>
<organism evidence="1 2">
    <name type="scientific">Sphaerobolus stellatus (strain SS14)</name>
    <dbReference type="NCBI Taxonomy" id="990650"/>
    <lineage>
        <taxon>Eukaryota</taxon>
        <taxon>Fungi</taxon>
        <taxon>Dikarya</taxon>
        <taxon>Basidiomycota</taxon>
        <taxon>Agaricomycotina</taxon>
        <taxon>Agaricomycetes</taxon>
        <taxon>Phallomycetidae</taxon>
        <taxon>Geastrales</taxon>
        <taxon>Sphaerobolaceae</taxon>
        <taxon>Sphaerobolus</taxon>
    </lineage>
</organism>
<name>A0A0C9TAI9_SPHS4</name>
<dbReference type="AlphaFoldDB" id="A0A0C9TAI9"/>